<evidence type="ECO:0000256" key="1">
    <source>
        <dbReference type="SAM" id="Phobius"/>
    </source>
</evidence>
<keyword evidence="1" id="KW-0472">Membrane</keyword>
<feature type="transmembrane region" description="Helical" evidence="1">
    <location>
        <begin position="82"/>
        <end position="101"/>
    </location>
</feature>
<proteinExistence type="predicted"/>
<dbReference type="KEGG" id="jcu:105634098"/>
<evidence type="ECO:0000313" key="3">
    <source>
        <dbReference type="Proteomes" id="UP000027138"/>
    </source>
</evidence>
<keyword evidence="1" id="KW-0812">Transmembrane</keyword>
<organism evidence="2 3">
    <name type="scientific">Jatropha curcas</name>
    <name type="common">Barbados nut</name>
    <dbReference type="NCBI Taxonomy" id="180498"/>
    <lineage>
        <taxon>Eukaryota</taxon>
        <taxon>Viridiplantae</taxon>
        <taxon>Streptophyta</taxon>
        <taxon>Embryophyta</taxon>
        <taxon>Tracheophyta</taxon>
        <taxon>Spermatophyta</taxon>
        <taxon>Magnoliopsida</taxon>
        <taxon>eudicotyledons</taxon>
        <taxon>Gunneridae</taxon>
        <taxon>Pentapetalae</taxon>
        <taxon>rosids</taxon>
        <taxon>fabids</taxon>
        <taxon>Malpighiales</taxon>
        <taxon>Euphorbiaceae</taxon>
        <taxon>Crotonoideae</taxon>
        <taxon>Jatropheae</taxon>
        <taxon>Jatropha</taxon>
    </lineage>
</organism>
<protein>
    <submittedName>
        <fullName evidence="2">Uncharacterized protein</fullName>
    </submittedName>
</protein>
<keyword evidence="1" id="KW-1133">Transmembrane helix</keyword>
<sequence>MSINPPNQDSYDKVRATGVPVNPQPPLHQHHHALEGGWSSGLCGCCSDVKNCCITFWCPCITFGQIAEIVDKGATSCATSGALYGLLACFTGCACIYSCFYRSKLRKQYMLQERPCNDCLVHCCCETCALCQEYRELQSRGFDMSIGWHENAQRMAATPATAPVFDGVMNR</sequence>
<dbReference type="OrthoDB" id="1045822at2759"/>
<name>A0A067L1X2_JATCU</name>
<dbReference type="EMBL" id="KK914370">
    <property type="protein sequence ID" value="KDP38094.1"/>
    <property type="molecule type" value="Genomic_DNA"/>
</dbReference>
<dbReference type="AlphaFoldDB" id="A0A067L1X2"/>
<dbReference type="InterPro" id="IPR006461">
    <property type="entry name" value="PLAC_motif_containing"/>
</dbReference>
<dbReference type="Pfam" id="PF04749">
    <property type="entry name" value="PLAC8"/>
    <property type="match status" value="1"/>
</dbReference>
<evidence type="ECO:0000313" key="2">
    <source>
        <dbReference type="EMBL" id="KDP38094.1"/>
    </source>
</evidence>
<dbReference type="Proteomes" id="UP000027138">
    <property type="component" value="Unassembled WGS sequence"/>
</dbReference>
<dbReference type="PANTHER" id="PTHR15907">
    <property type="entry name" value="DUF614 FAMILY PROTEIN-RELATED"/>
    <property type="match status" value="1"/>
</dbReference>
<reference evidence="2 3" key="1">
    <citation type="journal article" date="2014" name="PLoS ONE">
        <title>Global Analysis of Gene Expression Profiles in Physic Nut (Jatropha curcas L.) Seedlings Exposed to Salt Stress.</title>
        <authorList>
            <person name="Zhang L."/>
            <person name="Zhang C."/>
            <person name="Wu P."/>
            <person name="Chen Y."/>
            <person name="Li M."/>
            <person name="Jiang H."/>
            <person name="Wu G."/>
        </authorList>
    </citation>
    <scope>NUCLEOTIDE SEQUENCE [LARGE SCALE GENOMIC DNA]</scope>
    <source>
        <strain evidence="3">cv. GZQX0401</strain>
        <tissue evidence="2">Young leaves</tissue>
    </source>
</reference>
<keyword evidence="3" id="KW-1185">Reference proteome</keyword>
<accession>A0A067L1X2</accession>
<gene>
    <name evidence="2" type="ORF">JCGZ_04737</name>
</gene>
<dbReference type="NCBIfam" id="TIGR01571">
    <property type="entry name" value="A_thal_Cys_rich"/>
    <property type="match status" value="1"/>
</dbReference>